<sequence>MQMKQALRIAGIGLLAGAAMSMAAAPMLARGGADSFGSRGIFATDFATLDANGDGRITEEDFAARAAARLAEADTDGNGKLEAAEIAAQVLARFEDRADRMRGDPATRAEAMAARLVEARDTDDDGALSPEELAPTKGYGRVVDRFDTDDDNAISAAEYDEAKAAITARADKRGMGPRGGHKSRW</sequence>
<reference evidence="4" key="1">
    <citation type="journal article" date="2019" name="Int. J. Syst. Evol. Microbiol.">
        <title>The Global Catalogue of Microorganisms (GCM) 10K type strain sequencing project: providing services to taxonomists for standard genome sequencing and annotation.</title>
        <authorList>
            <consortium name="The Broad Institute Genomics Platform"/>
            <consortium name="The Broad Institute Genome Sequencing Center for Infectious Disease"/>
            <person name="Wu L."/>
            <person name="Ma J."/>
        </authorList>
    </citation>
    <scope>NUCLEOTIDE SEQUENCE [LARGE SCALE GENOMIC DNA]</scope>
    <source>
        <strain evidence="4">CGMCC 1.12922</strain>
    </source>
</reference>
<dbReference type="PROSITE" id="PS00018">
    <property type="entry name" value="EF_HAND_1"/>
    <property type="match status" value="3"/>
</dbReference>
<dbReference type="Proteomes" id="UP000617355">
    <property type="component" value="Unassembled WGS sequence"/>
</dbReference>
<dbReference type="EMBL" id="BMGI01000005">
    <property type="protein sequence ID" value="GGD43075.1"/>
    <property type="molecule type" value="Genomic_DNA"/>
</dbReference>
<evidence type="ECO:0000313" key="3">
    <source>
        <dbReference type="EMBL" id="GGD43075.1"/>
    </source>
</evidence>
<comment type="caution">
    <text evidence="3">The sequence shown here is derived from an EMBL/GenBank/DDBJ whole genome shotgun (WGS) entry which is preliminary data.</text>
</comment>
<dbReference type="PROSITE" id="PS50222">
    <property type="entry name" value="EF_HAND_2"/>
    <property type="match status" value="1"/>
</dbReference>
<organism evidence="3 4">
    <name type="scientific">Sinisalibacter lacisalsi</name>
    <dbReference type="NCBI Taxonomy" id="1526570"/>
    <lineage>
        <taxon>Bacteria</taxon>
        <taxon>Pseudomonadati</taxon>
        <taxon>Pseudomonadota</taxon>
        <taxon>Alphaproteobacteria</taxon>
        <taxon>Rhodobacterales</taxon>
        <taxon>Roseobacteraceae</taxon>
        <taxon>Sinisalibacter</taxon>
    </lineage>
</organism>
<dbReference type="SUPFAM" id="SSF47473">
    <property type="entry name" value="EF-hand"/>
    <property type="match status" value="1"/>
</dbReference>
<evidence type="ECO:0000259" key="2">
    <source>
        <dbReference type="PROSITE" id="PS50222"/>
    </source>
</evidence>
<keyword evidence="1" id="KW-0732">Signal</keyword>
<protein>
    <recommendedName>
        <fullName evidence="2">EF-hand domain-containing protein</fullName>
    </recommendedName>
</protein>
<name>A0ABQ1QST2_9RHOB</name>
<feature type="signal peptide" evidence="1">
    <location>
        <begin position="1"/>
        <end position="23"/>
    </location>
</feature>
<dbReference type="InterPro" id="IPR018247">
    <property type="entry name" value="EF_Hand_1_Ca_BS"/>
</dbReference>
<dbReference type="Gene3D" id="1.10.238.10">
    <property type="entry name" value="EF-hand"/>
    <property type="match status" value="2"/>
</dbReference>
<proteinExistence type="predicted"/>
<feature type="domain" description="EF-hand" evidence="2">
    <location>
        <begin position="37"/>
        <end position="72"/>
    </location>
</feature>
<feature type="chain" id="PRO_5046188062" description="EF-hand domain-containing protein" evidence="1">
    <location>
        <begin position="24"/>
        <end position="185"/>
    </location>
</feature>
<gene>
    <name evidence="3" type="ORF">GCM10011358_28630</name>
</gene>
<dbReference type="Pfam" id="PF13202">
    <property type="entry name" value="EF-hand_5"/>
    <property type="match status" value="2"/>
</dbReference>
<evidence type="ECO:0000256" key="1">
    <source>
        <dbReference type="SAM" id="SignalP"/>
    </source>
</evidence>
<keyword evidence="4" id="KW-1185">Reference proteome</keyword>
<evidence type="ECO:0000313" key="4">
    <source>
        <dbReference type="Proteomes" id="UP000617355"/>
    </source>
</evidence>
<accession>A0ABQ1QST2</accession>
<dbReference type="InterPro" id="IPR002048">
    <property type="entry name" value="EF_hand_dom"/>
</dbReference>
<dbReference type="InterPro" id="IPR011992">
    <property type="entry name" value="EF-hand-dom_pair"/>
</dbReference>